<name>A0ABT2PTR5_9MOLU</name>
<organism evidence="2 3">
    <name type="scientific">Paracholeplasma vituli</name>
    <dbReference type="NCBI Taxonomy" id="69473"/>
    <lineage>
        <taxon>Bacteria</taxon>
        <taxon>Bacillati</taxon>
        <taxon>Mycoplasmatota</taxon>
        <taxon>Mollicutes</taxon>
        <taxon>Acholeplasmatales</taxon>
        <taxon>Acholeplasmataceae</taxon>
        <taxon>Paracholeplasma</taxon>
    </lineage>
</organism>
<keyword evidence="1" id="KW-0472">Membrane</keyword>
<gene>
    <name evidence="2" type="ORF">N7603_01520</name>
</gene>
<keyword evidence="3" id="KW-1185">Reference proteome</keyword>
<feature type="transmembrane region" description="Helical" evidence="1">
    <location>
        <begin position="62"/>
        <end position="83"/>
    </location>
</feature>
<keyword evidence="1" id="KW-0812">Transmembrane</keyword>
<comment type="caution">
    <text evidence="2">The sequence shown here is derived from an EMBL/GenBank/DDBJ whole genome shotgun (WGS) entry which is preliminary data.</text>
</comment>
<evidence type="ECO:0000313" key="2">
    <source>
        <dbReference type="EMBL" id="MCU0104331.1"/>
    </source>
</evidence>
<sequence>MTFNSMLFKIETGQPLSDKAVDKLAKKLYLAPSSFRSFLYTLWILSIVVLLALAAVDGIEGFAPGFTYVIAIALFIGFIYYAFVPKYTRINQYLKAVNTFYETKFSGLDNYDLYYIGQHRSPHVRTLRSNKIYLLTDGHHLLFIDDYFKDTKYVLPRMMGTDKPVYLRVIDADKNDQSRVLIDISEVEHYVASKREFPLKKKPLNAKYHKIFDTFLDQDPHMDEQFFLTLKLFNGAIFRLGIDAYKPLKFAIPLKDKTR</sequence>
<proteinExistence type="predicted"/>
<keyword evidence="1" id="KW-1133">Transmembrane helix</keyword>
<evidence type="ECO:0000256" key="1">
    <source>
        <dbReference type="SAM" id="Phobius"/>
    </source>
</evidence>
<dbReference type="Proteomes" id="UP001209076">
    <property type="component" value="Unassembled WGS sequence"/>
</dbReference>
<evidence type="ECO:0000313" key="3">
    <source>
        <dbReference type="Proteomes" id="UP001209076"/>
    </source>
</evidence>
<protein>
    <submittedName>
        <fullName evidence="2">Uncharacterized protein</fullName>
    </submittedName>
</protein>
<reference evidence="3" key="1">
    <citation type="submission" date="2023-07" db="EMBL/GenBank/DDBJ databases">
        <title>Novel Mycoplasma species identified in domestic and wild animals.</title>
        <authorList>
            <person name="Volokhov D.V."/>
            <person name="Furtak V.A."/>
            <person name="Zagorodnyaya T.A."/>
        </authorList>
    </citation>
    <scope>NUCLEOTIDE SEQUENCE [LARGE SCALE GENOMIC DNA]</scope>
    <source>
        <strain evidence="3">92-19</strain>
    </source>
</reference>
<dbReference type="EMBL" id="JAOEGN010000002">
    <property type="protein sequence ID" value="MCU0104331.1"/>
    <property type="molecule type" value="Genomic_DNA"/>
</dbReference>
<accession>A0ABT2PTR5</accession>
<dbReference type="RefSeq" id="WP_262095555.1">
    <property type="nucleotide sequence ID" value="NZ_JAOEGN010000002.1"/>
</dbReference>
<feature type="transmembrane region" description="Helical" evidence="1">
    <location>
        <begin position="37"/>
        <end position="56"/>
    </location>
</feature>